<evidence type="ECO:0000256" key="1">
    <source>
        <dbReference type="ARBA" id="ARBA00001974"/>
    </source>
</evidence>
<evidence type="ECO:0000256" key="10">
    <source>
        <dbReference type="ARBA" id="ARBA00030386"/>
    </source>
</evidence>
<dbReference type="OrthoDB" id="9806724at2"/>
<dbReference type="SUPFAM" id="SSF51905">
    <property type="entry name" value="FAD/NAD(P)-binding domain"/>
    <property type="match status" value="1"/>
</dbReference>
<dbReference type="RefSeq" id="WP_086943167.1">
    <property type="nucleotide sequence ID" value="NZ_FONM01000005.1"/>
</dbReference>
<organism evidence="13 14">
    <name type="scientific">Trichococcus pasteurii</name>
    <dbReference type="NCBI Taxonomy" id="43064"/>
    <lineage>
        <taxon>Bacteria</taxon>
        <taxon>Bacillati</taxon>
        <taxon>Bacillota</taxon>
        <taxon>Bacilli</taxon>
        <taxon>Lactobacillales</taxon>
        <taxon>Carnobacteriaceae</taxon>
        <taxon>Trichococcus</taxon>
    </lineage>
</organism>
<evidence type="ECO:0000256" key="11">
    <source>
        <dbReference type="ARBA" id="ARBA00048305"/>
    </source>
</evidence>
<comment type="catalytic activity">
    <reaction evidence="11">
        <text>L-aspartate + O2 = iminosuccinate + H2O2</text>
        <dbReference type="Rhea" id="RHEA:25876"/>
        <dbReference type="ChEBI" id="CHEBI:15379"/>
        <dbReference type="ChEBI" id="CHEBI:16240"/>
        <dbReference type="ChEBI" id="CHEBI:29991"/>
        <dbReference type="ChEBI" id="CHEBI:77875"/>
        <dbReference type="EC" id="1.4.3.16"/>
    </reaction>
    <physiologicalReaction direction="left-to-right" evidence="11">
        <dbReference type="Rhea" id="RHEA:25877"/>
    </physiologicalReaction>
</comment>
<evidence type="ECO:0000256" key="3">
    <source>
        <dbReference type="ARBA" id="ARBA00008562"/>
    </source>
</evidence>
<keyword evidence="9" id="KW-0560">Oxidoreductase</keyword>
<gene>
    <name evidence="13" type="ORF">TPAS_2100</name>
</gene>
<dbReference type="NCBIfam" id="NF004820">
    <property type="entry name" value="PRK06175.1"/>
    <property type="match status" value="1"/>
</dbReference>
<dbReference type="STRING" id="43064.SAMN04488086_10577"/>
<dbReference type="PANTHER" id="PTHR42716">
    <property type="entry name" value="L-ASPARTATE OXIDASE"/>
    <property type="match status" value="1"/>
</dbReference>
<dbReference type="Proteomes" id="UP000195985">
    <property type="component" value="Unassembled WGS sequence"/>
</dbReference>
<dbReference type="AlphaFoldDB" id="A0A1W1IHH2"/>
<protein>
    <recommendedName>
        <fullName evidence="5">L-aspartate oxidase</fullName>
        <ecNumber evidence="4">1.4.3.16</ecNumber>
    </recommendedName>
    <alternativeName>
        <fullName evidence="10">Quinolinate synthase B</fullName>
    </alternativeName>
</protein>
<dbReference type="InterPro" id="IPR027477">
    <property type="entry name" value="Succ_DH/fumarate_Rdtase_cat_sf"/>
</dbReference>
<dbReference type="Gene3D" id="3.50.50.60">
    <property type="entry name" value="FAD/NAD(P)-binding domain"/>
    <property type="match status" value="1"/>
</dbReference>
<keyword evidence="14" id="KW-1185">Reference proteome</keyword>
<comment type="pathway">
    <text evidence="2">Cofactor biosynthesis; NAD(+) biosynthesis; iminoaspartate from L-aspartate (oxidase route): step 1/1.</text>
</comment>
<dbReference type="InterPro" id="IPR005288">
    <property type="entry name" value="NadB"/>
</dbReference>
<comment type="cofactor">
    <cofactor evidence="1">
        <name>FAD</name>
        <dbReference type="ChEBI" id="CHEBI:57692"/>
    </cofactor>
</comment>
<dbReference type="EMBL" id="FWEY01000006">
    <property type="protein sequence ID" value="SLM52406.1"/>
    <property type="molecule type" value="Genomic_DNA"/>
</dbReference>
<dbReference type="SUPFAM" id="SSF56425">
    <property type="entry name" value="Succinate dehydrogenase/fumarate reductase flavoprotein, catalytic domain"/>
    <property type="match status" value="1"/>
</dbReference>
<dbReference type="GO" id="GO:0008734">
    <property type="term" value="F:L-aspartate oxidase activity"/>
    <property type="evidence" value="ECO:0007669"/>
    <property type="project" value="UniProtKB-EC"/>
</dbReference>
<sequence length="426" mass="46578">MHNYDVLIIGTGVAGLFAALNISKDKKILIVTKGTLEDNDSFLAQGGICVQRDETDFEPFMEDTLRAGHYENNEAAVAIMINQSQEVIDDLIGLGVAFDKKGDGFSYTKEGAHSRARILHCKDMTGKEINSKLISRIKERKNVSILENSTLVDLLVAGDRCHGAVLRDQSGKLSNVYAQATLLATGGIGGLFSKSTNFAHLTGDAIAVALKHGIRVKDMNYVQIHPTSLYTGRPGRAFLMSESLRGEGAILVGKDGQRFADELLPRDLLTKAIYTQMEKDRLPYVRMLLKGHVEGSIAERFPGIHAHCLQEGYDLTEDYIPVVPAQHYFMGGIEVDLQSKTSLANLYAAGETSCNGVHGKNRLASNSLLESLVFSKRAAQAIEAEFRNERTFPFPEPDASSIADGLNEATRNLLELIGIEEKAHAK</sequence>
<dbReference type="EC" id="1.4.3.16" evidence="4"/>
<evidence type="ECO:0000259" key="12">
    <source>
        <dbReference type="Pfam" id="PF00890"/>
    </source>
</evidence>
<dbReference type="PRINTS" id="PR00368">
    <property type="entry name" value="FADPNR"/>
</dbReference>
<evidence type="ECO:0000256" key="2">
    <source>
        <dbReference type="ARBA" id="ARBA00004950"/>
    </source>
</evidence>
<evidence type="ECO:0000256" key="7">
    <source>
        <dbReference type="ARBA" id="ARBA00022642"/>
    </source>
</evidence>
<evidence type="ECO:0000256" key="8">
    <source>
        <dbReference type="ARBA" id="ARBA00022827"/>
    </source>
</evidence>
<feature type="domain" description="FAD-dependent oxidoreductase 2 FAD-binding" evidence="12">
    <location>
        <begin position="5"/>
        <end position="368"/>
    </location>
</feature>
<dbReference type="UniPathway" id="UPA00253">
    <property type="reaction ID" value="UER00326"/>
</dbReference>
<proteinExistence type="inferred from homology"/>
<dbReference type="GO" id="GO:0033765">
    <property type="term" value="F:steroid dehydrogenase activity, acting on the CH-CH group of donors"/>
    <property type="evidence" value="ECO:0007669"/>
    <property type="project" value="UniProtKB-ARBA"/>
</dbReference>
<dbReference type="PANTHER" id="PTHR42716:SF2">
    <property type="entry name" value="L-ASPARTATE OXIDASE, CHLOROPLASTIC"/>
    <property type="match status" value="1"/>
</dbReference>
<accession>A0A1W1IHH2</accession>
<evidence type="ECO:0000256" key="5">
    <source>
        <dbReference type="ARBA" id="ARBA00021901"/>
    </source>
</evidence>
<keyword evidence="6" id="KW-0285">Flavoprotein</keyword>
<keyword evidence="8" id="KW-0274">FAD</keyword>
<evidence type="ECO:0000256" key="6">
    <source>
        <dbReference type="ARBA" id="ARBA00022630"/>
    </source>
</evidence>
<evidence type="ECO:0000313" key="13">
    <source>
        <dbReference type="EMBL" id="SLM52406.1"/>
    </source>
</evidence>
<dbReference type="InterPro" id="IPR036188">
    <property type="entry name" value="FAD/NAD-bd_sf"/>
</dbReference>
<dbReference type="InterPro" id="IPR003953">
    <property type="entry name" value="FAD-dep_OxRdtase_2_FAD-bd"/>
</dbReference>
<name>A0A1W1IHH2_9LACT</name>
<evidence type="ECO:0000313" key="14">
    <source>
        <dbReference type="Proteomes" id="UP000195985"/>
    </source>
</evidence>
<dbReference type="Pfam" id="PF00890">
    <property type="entry name" value="FAD_binding_2"/>
    <property type="match status" value="1"/>
</dbReference>
<reference evidence="14" key="1">
    <citation type="submission" date="2016-04" db="EMBL/GenBank/DDBJ databases">
        <authorList>
            <person name="Strepis N."/>
        </authorList>
    </citation>
    <scope>NUCLEOTIDE SEQUENCE [LARGE SCALE GENOMIC DNA]</scope>
</reference>
<evidence type="ECO:0000256" key="4">
    <source>
        <dbReference type="ARBA" id="ARBA00012173"/>
    </source>
</evidence>
<comment type="similarity">
    <text evidence="3">Belongs to the FAD-dependent oxidoreductase 2 family. NadB subfamily.</text>
</comment>
<dbReference type="GO" id="GO:0034628">
    <property type="term" value="P:'de novo' NAD+ biosynthetic process from L-aspartate"/>
    <property type="evidence" value="ECO:0007669"/>
    <property type="project" value="TreeGrafter"/>
</dbReference>
<keyword evidence="7" id="KW-0662">Pyridine nucleotide biosynthesis</keyword>
<evidence type="ECO:0000256" key="9">
    <source>
        <dbReference type="ARBA" id="ARBA00023002"/>
    </source>
</evidence>
<dbReference type="Gene3D" id="3.90.700.10">
    <property type="entry name" value="Succinate dehydrogenase/fumarate reductase flavoprotein, catalytic domain"/>
    <property type="match status" value="1"/>
</dbReference>